<dbReference type="EMBL" id="JBHSSD010000033">
    <property type="protein sequence ID" value="MFC6164405.1"/>
    <property type="molecule type" value="Genomic_DNA"/>
</dbReference>
<reference evidence="2" key="1">
    <citation type="journal article" date="2019" name="Int. J. Syst. Evol. Microbiol.">
        <title>The Global Catalogue of Microorganisms (GCM) 10K type strain sequencing project: providing services to taxonomists for standard genome sequencing and annotation.</title>
        <authorList>
            <consortium name="The Broad Institute Genomics Platform"/>
            <consortium name="The Broad Institute Genome Sequencing Center for Infectious Disease"/>
            <person name="Wu L."/>
            <person name="Ma J."/>
        </authorList>
    </citation>
    <scope>NUCLEOTIDE SEQUENCE [LARGE SCALE GENOMIC DNA]</scope>
    <source>
        <strain evidence="2">CCM 8932</strain>
    </source>
</reference>
<name>A0ABW1R4P5_9LACO</name>
<dbReference type="Proteomes" id="UP001596253">
    <property type="component" value="Unassembled WGS sequence"/>
</dbReference>
<evidence type="ECO:0000313" key="2">
    <source>
        <dbReference type="Proteomes" id="UP001596253"/>
    </source>
</evidence>
<keyword evidence="2" id="KW-1185">Reference proteome</keyword>
<proteinExistence type="predicted"/>
<evidence type="ECO:0000313" key="1">
    <source>
        <dbReference type="EMBL" id="MFC6164405.1"/>
    </source>
</evidence>
<dbReference type="RefSeq" id="WP_137640735.1">
    <property type="nucleotide sequence ID" value="NZ_BJDK01000026.1"/>
</dbReference>
<organism evidence="1 2">
    <name type="scientific">Lactiplantibacillus dongliensis</name>
    <dbReference type="NCBI Taxonomy" id="2559919"/>
    <lineage>
        <taxon>Bacteria</taxon>
        <taxon>Bacillati</taxon>
        <taxon>Bacillota</taxon>
        <taxon>Bacilli</taxon>
        <taxon>Lactobacillales</taxon>
        <taxon>Lactobacillaceae</taxon>
        <taxon>Lactiplantibacillus</taxon>
    </lineage>
</organism>
<protein>
    <submittedName>
        <fullName evidence="1">Uncharacterized protein</fullName>
    </submittedName>
</protein>
<accession>A0ABW1R4P5</accession>
<gene>
    <name evidence="1" type="ORF">ACFP3T_06970</name>
</gene>
<sequence>MTQSIVPALPAARIQYERWYQLGLQAVLTATTRLKQIQAASVTSQISAFPRFTIFCAVQCGNDRVTAIKQAALALKVVPIEVDISHDQVALTFGLNWLQAGLPVWQPTDARVLHLYDGLLTNLLGTPFQPITAMQVTVNDLATARLQPSTQAPARIGVQPNFHNYGVDLAAGGLLSVVVAPALQWQSRPNGLLQAQGYAGDEAEELCGQPNNHKIIPFPKGSRACS</sequence>
<comment type="caution">
    <text evidence="1">The sequence shown here is derived from an EMBL/GenBank/DDBJ whole genome shotgun (WGS) entry which is preliminary data.</text>
</comment>